<gene>
    <name evidence="2" type="ordered locus">AciPR4_0586</name>
</gene>
<feature type="chain" id="PRO_5003232388" evidence="1">
    <location>
        <begin position="25"/>
        <end position="433"/>
    </location>
</feature>
<evidence type="ECO:0000256" key="1">
    <source>
        <dbReference type="SAM" id="SignalP"/>
    </source>
</evidence>
<proteinExistence type="predicted"/>
<accession>E8V407</accession>
<reference evidence="2 3" key="1">
    <citation type="journal article" date="2012" name="Stand. Genomic Sci.">
        <title>Complete genome sequence of Terriglobus saanensis type strain SP1PR4(T), an Acidobacteria from tundra soil.</title>
        <authorList>
            <person name="Rawat S.R."/>
            <person name="Mannisto M.K."/>
            <person name="Starovoytov V."/>
            <person name="Goodwin L."/>
            <person name="Nolan M."/>
            <person name="Hauser L."/>
            <person name="Land M."/>
            <person name="Davenport K.W."/>
            <person name="Woyke T."/>
            <person name="Haggblom M.M."/>
        </authorList>
    </citation>
    <scope>NUCLEOTIDE SEQUENCE</scope>
    <source>
        <strain evidence="3">ATCC BAA-1853 / DSM 23119 / SP1PR4</strain>
    </source>
</reference>
<sequence length="433" mass="45020">MNKTLLTTLSLLTVLAAPRLYSQAAPTVIVPPIQAGPSLGAPQLGGTLNYSLGASETVLVGANGNNGTTSSTNIIGTASLITASERHPTSLLYSGGYLFSNTSGQPSGTFQNFGVSQVLATRKWTLVAADFVSYLPSSPTTGFSGVAGVGDIGTIPVNPIGSQSVLSYYSTRITNTASGSAELKITGSTSVEASGSYTIQRFLSDIGIDNSQAMATVGMQHRIDARDSVGVNYVFSRFNYGASPLYNQGNLSFNSQGVNATFERALSKRFSMDLSAGPQWTSSSSVSGVIPARLSASVSAALNYRGERTQASLAYYQGVNAGSGVLLGATTDNVGFVVQRQLDRNWSGSLSGNYAHTAGLLTSTLPQPGTDSFYGGVQVSRRLGRNFSSYLSYTAQTQNVSGVSSTLNAYNGVTHVIGVGITFAPSSIHVGRH</sequence>
<dbReference type="KEGG" id="tsa:AciPR4_0586"/>
<keyword evidence="3" id="KW-1185">Reference proteome</keyword>
<dbReference type="EMBL" id="CP002467">
    <property type="protein sequence ID" value="ADV81421.1"/>
    <property type="molecule type" value="Genomic_DNA"/>
</dbReference>
<evidence type="ECO:0000313" key="3">
    <source>
        <dbReference type="Proteomes" id="UP000006844"/>
    </source>
</evidence>
<dbReference type="STRING" id="401053.AciPR4_0586"/>
<feature type="signal peptide" evidence="1">
    <location>
        <begin position="1"/>
        <end position="24"/>
    </location>
</feature>
<dbReference type="OrthoDB" id="115027at2"/>
<dbReference type="AlphaFoldDB" id="E8V407"/>
<dbReference type="HOGENOM" id="CLU_639235_0_0_0"/>
<name>E8V407_TERSS</name>
<organism evidence="2 3">
    <name type="scientific">Terriglobus saanensis (strain ATCC BAA-1853 / DSM 23119 / SP1PR4)</name>
    <dbReference type="NCBI Taxonomy" id="401053"/>
    <lineage>
        <taxon>Bacteria</taxon>
        <taxon>Pseudomonadati</taxon>
        <taxon>Acidobacteriota</taxon>
        <taxon>Terriglobia</taxon>
        <taxon>Terriglobales</taxon>
        <taxon>Acidobacteriaceae</taxon>
        <taxon>Terriglobus</taxon>
    </lineage>
</organism>
<dbReference type="Proteomes" id="UP000006844">
    <property type="component" value="Chromosome"/>
</dbReference>
<dbReference type="eggNOG" id="ENOG5033901">
    <property type="taxonomic scope" value="Bacteria"/>
</dbReference>
<dbReference type="RefSeq" id="WP_013567154.1">
    <property type="nucleotide sequence ID" value="NC_014963.1"/>
</dbReference>
<evidence type="ECO:0000313" key="2">
    <source>
        <dbReference type="EMBL" id="ADV81421.1"/>
    </source>
</evidence>
<keyword evidence="1" id="KW-0732">Signal</keyword>
<protein>
    <submittedName>
        <fullName evidence="2">Uncharacterized protein</fullName>
    </submittedName>
</protein>